<evidence type="ECO:0000313" key="1">
    <source>
        <dbReference type="EMBL" id="KAH9759819.1"/>
    </source>
</evidence>
<name>A0ACB8KZB3_CITSI</name>
<keyword evidence="2" id="KW-1185">Reference proteome</keyword>
<sequence>MDPETEFLASKKETGNEWELFKENVRPLKRGRNIRLLNDALASHNSFHLKKSLLDNRRRLIEAIDKYEGDDPLQPWLECIKWVQEAFPAGGDSSGLVVIYEQCVRRFWHSQCYKDDLRYLNVWLEYAENCIDAQVIFSFLDANDIGKTHSVYYIAYALHMESKSKMKAANDLFSLGISRNAQPTEKLKDAYKKFLVRSMRKTQVIDEDSKENHLPVRSFGTVLAREENRRQAMQSSDMQRKKLKPDGNHRAPFSVYKDTNVDITSCHQPDNSKTECNSWLTLGAQAERNKENNAKPAKWTSCKIPQRPGPGVGGATTSDHIEVFIDEECAETDTTRNEIGKSSNLFQVKQGDGQDINRCGGLVKLALNLRNNQKDVKGGAGGGRRPHSDAQVRVGLSQEKLVVPTVTISHFWRIRWRDRRLSPLPRHKISLFFDTVLRVAGVPRVPEVPKESKMGRKTVGKKGRNVVGEPGESSEEAPLSDSAPHISLSDDDGSPSASPKLSRTKTNKKSKIKGKHPAKSAHRKTRAKTSKPKSPIPVSIPEPPLISPSVSVAPKLYALGGRPATPRDLERVKAKYNIPHSVHLRVPRKGECPEHPHSDGVALHIDLFDLGLRLPLQPFFRKMFTEMKIAPGQLSLPGWRLLTGLEVLWLDIFGEDISYGDLRGLYQLKKSAGLSVAYFATWGVHGNLVRPDPLLKKGYRYGWFVAEGEWGKSIPAGNEVVRVRNFFNEDNITWTKGTCPIYEVGRKVNGVIERFQILQSEGDVLCTSRLARAGLIKESFQSSSGGDSRMDPFGEDFDAFFSRMSGSSSGTLGISAKGDRPPVVPGGKGKLPVSSLGGSRGTPATHKRKLGSLFSAPGDLMEGELDPVANKRISHLTDCFLHSSESISTDMAMEADKLDLNERYSRALKACHDAAFYLSHGLRDLSGISVVQTEVERLRGEVRLGQSREEKLGEEVRALQGRSDDHARENSRLSRKLEEAESKHGELLSRQPEMMDKAFTLIMTEVWSVEPELVVPRVEKWVDKSAILKAIEDKRTTQAPPSHSPPQSSGVPQVPQADLLSVSAVHVGSSSLAASVPVDAPVEGNDGEDVPPSA</sequence>
<evidence type="ECO:0000313" key="2">
    <source>
        <dbReference type="Proteomes" id="UP000829398"/>
    </source>
</evidence>
<reference evidence="2" key="1">
    <citation type="journal article" date="2023" name="Hortic. Res.">
        <title>A chromosome-level phased genome enabling allele-level studies in sweet orange: a case study on citrus Huanglongbing tolerance.</title>
        <authorList>
            <person name="Wu B."/>
            <person name="Yu Q."/>
            <person name="Deng Z."/>
            <person name="Duan Y."/>
            <person name="Luo F."/>
            <person name="Gmitter F. Jr."/>
        </authorList>
    </citation>
    <scope>NUCLEOTIDE SEQUENCE [LARGE SCALE GENOMIC DNA]</scope>
    <source>
        <strain evidence="2">cv. Valencia</strain>
    </source>
</reference>
<dbReference type="Proteomes" id="UP000829398">
    <property type="component" value="Chromosome 5"/>
</dbReference>
<proteinExistence type="predicted"/>
<accession>A0ACB8KZB3</accession>
<gene>
    <name evidence="1" type="ORF">KPL71_017076</name>
</gene>
<protein>
    <submittedName>
        <fullName evidence="1">Mitotic spindle checkpoint protein BUBR1</fullName>
    </submittedName>
</protein>
<comment type="caution">
    <text evidence="1">The sequence shown here is derived from an EMBL/GenBank/DDBJ whole genome shotgun (WGS) entry which is preliminary data.</text>
</comment>
<dbReference type="EMBL" id="CM039174">
    <property type="protein sequence ID" value="KAH9759819.1"/>
    <property type="molecule type" value="Genomic_DNA"/>
</dbReference>
<organism evidence="1 2">
    <name type="scientific">Citrus sinensis</name>
    <name type="common">Sweet orange</name>
    <name type="synonym">Citrus aurantium var. sinensis</name>
    <dbReference type="NCBI Taxonomy" id="2711"/>
    <lineage>
        <taxon>Eukaryota</taxon>
        <taxon>Viridiplantae</taxon>
        <taxon>Streptophyta</taxon>
        <taxon>Embryophyta</taxon>
        <taxon>Tracheophyta</taxon>
        <taxon>Spermatophyta</taxon>
        <taxon>Magnoliopsida</taxon>
        <taxon>eudicotyledons</taxon>
        <taxon>Gunneridae</taxon>
        <taxon>Pentapetalae</taxon>
        <taxon>rosids</taxon>
        <taxon>malvids</taxon>
        <taxon>Sapindales</taxon>
        <taxon>Rutaceae</taxon>
        <taxon>Aurantioideae</taxon>
        <taxon>Citrus</taxon>
    </lineage>
</organism>